<gene>
    <name evidence="5" type="ORF">AB675_1664</name>
</gene>
<dbReference type="GeneID" id="28733449"/>
<dbReference type="EMBL" id="LFJN01000034">
    <property type="protein sequence ID" value="KPI36010.1"/>
    <property type="molecule type" value="Genomic_DNA"/>
</dbReference>
<sequence length="1719" mass="190353">MESLERLQGLHADLVAVSEKRLETVDRLLAELQATLDDFRRLLDKPTPIQQEKEAYNKGQVLLPSEDGAAQTYEVNEEFKHISTALSTAVDIDEVEAARLLVRDYGETVAPSLAFVAKAVADYQDRRDLLLQSLRLVFENAEDVDLEEQVRLNVFQHTVRETLQVQHGPNNASQFVTKCIRTLEVLEQRYIAVNEQLQNSATVGQLAGPEYDAILEFQKGSLFKQHEALSCILAYIFRAGYSGPEDLHKLSRLIERWLGANGKADILLVHYLPAFSAAFRQNGSAESAAPFDPAKVFDGIFGVVPKSDRPPTQLDPFLAVLRIWWTVEYSSMFVGHSAENEAETKVCTNQVKHGLKEHGLQFLLAVSSSMTITEWRHPARQTMVTFLMRDAPDFSIDGEQTSDIRQLKHEEDDLRLEQIAAVQAGGQPDPKFDRNVPMHLEAFLVLISFAFEGRVDACEQWWEDTETNLYGFLQWASKRQTVPRISAFCDMLCSIAEGSDGASSAHAFLLEDSVPSSLSRSRQVPSMNYAQILAELDLYAHKVHERQATSTLGNRKILETDMNESETPLMLSSYLRLLAHLCRHSDKARDYLYTHPSINIPRTLLLLSSGPVPSFLKASIFATLEAMQTNNDLYRASMMWTYIDEWASNGAELIKASLAKGEPVALPSMASAQSVLDSLTTSIDQYDAFVSLLRTLLIPVTPDGIPTFPRELGSTYRVPGISPYLDFVCGTIFSKRLPASQDISQSILCSYNCLDLMAVALSSFDETQAALFTRGLAKNASADIVSYFHRHPFSRVMQWILSTEMDKPLMRIFKVAQQNVAAARSDSPLVQAIQKTVDVLNLALDLQPTFLDVVKPILKESTYEKGLSNQITIEELVLMHPALILELCQYAASEHLDLSLKALSLLQKLSSSAKLNNHFLSQSALHNRSRRIVDLLGPNSSAALIATSQLMSAKLQIDDRELEAGSDAPGYLYKDGMIAFMNACLETQPELANIAHMLLGCRRLGEHLIMEDDIDGAGGSLLDSIIVLVKDYPHGDQTGFASWLIHIKSAGMQILRQLWQANVSSELILSRLRRYQMLKEIIQGQEGISESTRWDGKLLFEPEFWFDRSAEALTELLDFRSALYQYVCREIRDASSQRLHSVLKQHLQVLLGSDMAGTPLGHANLFDLADFLELDLSWSVHVPETEYFVKLDVSSFQTSDQDNKPGLYDIALAKEALHRDIADRTDQQPRGSTQAQINPEQADFEIEAVCAHLEAINRLMLARQAWRATLRSYADMVVALIESCPMEAAARTSFILQVLQLILPKLDSLVALESEDTLELARIADSLLFALPTSSSSPSLTNQPSSGKQELLEQERMGSIVTEKIFQLFRASIDGIMIAGSSPVQRSVLYSICIQYLNRILSDAKSDQDANRKARSNSMDCIRSSSARLIGILSDDAEDGDASRLNALNLLALLTSLARIEKSSHVLDALLKANVLEIIIEPIKYIASDFQSTEASLRSHLLTLHESRTLLLLQLARTRPGATAILDAGFMAAVRDSLLFRADPDLGFSLPMSASGTHINSTETMNGSSATQARNAANVASGQGTVNQTALHTYYSLLSPVLRVLLQLATSRGLDNEQAVYLVRSFLNEYRPNMVGVFKKLRGVSGKLSSSATEGKLRECVRAYTGLCVFSGWVDSETEAGLGGGYADEGMNGNGTDGMSLGRGRLGVPEGGMRGYAFS</sequence>
<evidence type="ECO:0000256" key="4">
    <source>
        <dbReference type="ARBA" id="ARBA00023242"/>
    </source>
</evidence>
<dbReference type="OrthoDB" id="2019644at2759"/>
<evidence type="ECO:0000256" key="1">
    <source>
        <dbReference type="ARBA" id="ARBA00004123"/>
    </source>
</evidence>
<protein>
    <submittedName>
        <fullName evidence="5">Nucleoporin</fullName>
    </submittedName>
</protein>
<dbReference type="GO" id="GO:0017056">
    <property type="term" value="F:structural constituent of nuclear pore"/>
    <property type="evidence" value="ECO:0007669"/>
    <property type="project" value="TreeGrafter"/>
</dbReference>
<dbReference type="PANTHER" id="PTHR31344:SF0">
    <property type="entry name" value="NUCLEAR PORE COMPLEX PROTEIN NUP205"/>
    <property type="match status" value="1"/>
</dbReference>
<dbReference type="Proteomes" id="UP000038010">
    <property type="component" value="Unassembled WGS sequence"/>
</dbReference>
<dbReference type="GO" id="GO:0044611">
    <property type="term" value="C:nuclear pore inner ring"/>
    <property type="evidence" value="ECO:0007669"/>
    <property type="project" value="TreeGrafter"/>
</dbReference>
<evidence type="ECO:0000313" key="6">
    <source>
        <dbReference type="Proteomes" id="UP000038010"/>
    </source>
</evidence>
<comment type="caution">
    <text evidence="5">The sequence shown here is derived from an EMBL/GenBank/DDBJ whole genome shotgun (WGS) entry which is preliminary data.</text>
</comment>
<dbReference type="Pfam" id="PF11894">
    <property type="entry name" value="Nup192"/>
    <property type="match status" value="2"/>
</dbReference>
<dbReference type="VEuPathDB" id="FungiDB:AB675_1664"/>
<dbReference type="InterPro" id="IPR021827">
    <property type="entry name" value="Nup186/Nup192/Nup205"/>
</dbReference>
<dbReference type="STRING" id="1664694.A0A0N1H3B4"/>
<accession>A0A0N1H3B4</accession>
<keyword evidence="6" id="KW-1185">Reference proteome</keyword>
<keyword evidence="3" id="KW-0813">Transport</keyword>
<evidence type="ECO:0000313" key="5">
    <source>
        <dbReference type="EMBL" id="KPI36010.1"/>
    </source>
</evidence>
<dbReference type="PANTHER" id="PTHR31344">
    <property type="entry name" value="NUCLEAR PORE COMPLEX PROTEIN NUP205"/>
    <property type="match status" value="1"/>
</dbReference>
<name>A0A0N1H3B4_9EURO</name>
<comment type="similarity">
    <text evidence="2">Belongs to the NUP186/NUP192/NUP205 family.</text>
</comment>
<evidence type="ECO:0000256" key="2">
    <source>
        <dbReference type="ARBA" id="ARBA00005892"/>
    </source>
</evidence>
<dbReference type="GO" id="GO:0006999">
    <property type="term" value="P:nuclear pore organization"/>
    <property type="evidence" value="ECO:0007669"/>
    <property type="project" value="TreeGrafter"/>
</dbReference>
<organism evidence="5 6">
    <name type="scientific">Cyphellophora attinorum</name>
    <dbReference type="NCBI Taxonomy" id="1664694"/>
    <lineage>
        <taxon>Eukaryota</taxon>
        <taxon>Fungi</taxon>
        <taxon>Dikarya</taxon>
        <taxon>Ascomycota</taxon>
        <taxon>Pezizomycotina</taxon>
        <taxon>Eurotiomycetes</taxon>
        <taxon>Chaetothyriomycetidae</taxon>
        <taxon>Chaetothyriales</taxon>
        <taxon>Cyphellophoraceae</taxon>
        <taxon>Cyphellophora</taxon>
    </lineage>
</organism>
<dbReference type="RefSeq" id="XP_017995973.1">
    <property type="nucleotide sequence ID" value="XM_018141569.1"/>
</dbReference>
<comment type="subcellular location">
    <subcellularLocation>
        <location evidence="1">Nucleus</location>
    </subcellularLocation>
</comment>
<reference evidence="5 6" key="1">
    <citation type="submission" date="2015-06" db="EMBL/GenBank/DDBJ databases">
        <title>Draft genome of the ant-associated black yeast Phialophora attae CBS 131958.</title>
        <authorList>
            <person name="Moreno L.F."/>
            <person name="Stielow B.J."/>
            <person name="de Hoog S."/>
            <person name="Vicente V.A."/>
            <person name="Weiss V.A."/>
            <person name="de Vries M."/>
            <person name="Cruz L.M."/>
            <person name="Souza E.M."/>
        </authorList>
    </citation>
    <scope>NUCLEOTIDE SEQUENCE [LARGE SCALE GENOMIC DNA]</scope>
    <source>
        <strain evidence="5 6">CBS 131958</strain>
    </source>
</reference>
<keyword evidence="4" id="KW-0539">Nucleus</keyword>
<evidence type="ECO:0000256" key="3">
    <source>
        <dbReference type="ARBA" id="ARBA00022448"/>
    </source>
</evidence>
<proteinExistence type="inferred from homology"/>